<evidence type="ECO:0000313" key="2">
    <source>
        <dbReference type="Proteomes" id="UP001556367"/>
    </source>
</evidence>
<organism evidence="1 2">
    <name type="scientific">Hohenbuehelia grisea</name>
    <dbReference type="NCBI Taxonomy" id="104357"/>
    <lineage>
        <taxon>Eukaryota</taxon>
        <taxon>Fungi</taxon>
        <taxon>Dikarya</taxon>
        <taxon>Basidiomycota</taxon>
        <taxon>Agaricomycotina</taxon>
        <taxon>Agaricomycetes</taxon>
        <taxon>Agaricomycetidae</taxon>
        <taxon>Agaricales</taxon>
        <taxon>Pleurotineae</taxon>
        <taxon>Pleurotaceae</taxon>
        <taxon>Hohenbuehelia</taxon>
    </lineage>
</organism>
<sequence length="52" mass="5544">MATVAKQIIRGPKAKSTFAQRTKLFAGSMSGLTCAVNNVLHAPLPQLPPRKP</sequence>
<protein>
    <submittedName>
        <fullName evidence="1">Uncharacterized protein</fullName>
    </submittedName>
</protein>
<accession>A0ABR3JQX2</accession>
<proteinExistence type="predicted"/>
<dbReference type="Proteomes" id="UP001556367">
    <property type="component" value="Unassembled WGS sequence"/>
</dbReference>
<evidence type="ECO:0000313" key="1">
    <source>
        <dbReference type="EMBL" id="KAL0957752.1"/>
    </source>
</evidence>
<name>A0ABR3JQX2_9AGAR</name>
<keyword evidence="2" id="KW-1185">Reference proteome</keyword>
<dbReference type="EMBL" id="JASNQZ010000005">
    <property type="protein sequence ID" value="KAL0957752.1"/>
    <property type="molecule type" value="Genomic_DNA"/>
</dbReference>
<comment type="caution">
    <text evidence="1">The sequence shown here is derived from an EMBL/GenBank/DDBJ whole genome shotgun (WGS) entry which is preliminary data.</text>
</comment>
<gene>
    <name evidence="1" type="ORF">HGRIS_001530</name>
</gene>
<reference evidence="2" key="1">
    <citation type="submission" date="2024-06" db="EMBL/GenBank/DDBJ databases">
        <title>Multi-omics analyses provide insights into the biosynthesis of the anticancer antibiotic pleurotin in Hohenbuehelia grisea.</title>
        <authorList>
            <person name="Weaver J.A."/>
            <person name="Alberti F."/>
        </authorList>
    </citation>
    <scope>NUCLEOTIDE SEQUENCE [LARGE SCALE GENOMIC DNA]</scope>
    <source>
        <strain evidence="2">T-177</strain>
    </source>
</reference>